<sequence length="309" mass="33135">TSLYLHLLTMSISRVAIAGATGNLGPAILTALRSSKRFNVTVLTRTGSSHQFPADVTVKYVDYDNPAMLAEAVRGQDAVVSTLSVFGSDVQKALVDASVTAGVKRFLPSEFGSSTENHKVQTIPIFGAKLQLQEYLKAKAQSYPTFTYSLLFCGPFLDWGLSTGMLVDIKNKSAVLRDGGNVLFSASRLSTVGQAVVGVLSHPSETANRAVYVKDIDVTQHQIISAAKEIDPSGSWTIQESQTAIEEQEALSGLKSGQVDIGVISKFLFRAIFGEGYGGKFDKVDNELLGIERLNANGLRDVVQSVLNA</sequence>
<evidence type="ECO:0000313" key="6">
    <source>
        <dbReference type="Proteomes" id="UP001152533"/>
    </source>
</evidence>
<evidence type="ECO:0000313" key="5">
    <source>
        <dbReference type="EMBL" id="CAI0642187.1"/>
    </source>
</evidence>
<evidence type="ECO:0000256" key="2">
    <source>
        <dbReference type="ARBA" id="ARBA00023002"/>
    </source>
</evidence>
<organism evidence="5 6">
    <name type="scientific">Colletotrichum noveboracense</name>
    <dbReference type="NCBI Taxonomy" id="2664923"/>
    <lineage>
        <taxon>Eukaryota</taxon>
        <taxon>Fungi</taxon>
        <taxon>Dikarya</taxon>
        <taxon>Ascomycota</taxon>
        <taxon>Pezizomycotina</taxon>
        <taxon>Sordariomycetes</taxon>
        <taxon>Hypocreomycetidae</taxon>
        <taxon>Glomerellales</taxon>
        <taxon>Glomerellaceae</taxon>
        <taxon>Colletotrichum</taxon>
        <taxon>Colletotrichum gloeosporioides species complex</taxon>
    </lineage>
</organism>
<dbReference type="Gene3D" id="3.40.50.720">
    <property type="entry name" value="NAD(P)-binding Rossmann-like Domain"/>
    <property type="match status" value="1"/>
</dbReference>
<evidence type="ECO:0000256" key="1">
    <source>
        <dbReference type="ARBA" id="ARBA00022857"/>
    </source>
</evidence>
<comment type="caution">
    <text evidence="5">The sequence shown here is derived from an EMBL/GenBank/DDBJ whole genome shotgun (WGS) entry which is preliminary data.</text>
</comment>
<dbReference type="Pfam" id="PF05368">
    <property type="entry name" value="NmrA"/>
    <property type="match status" value="1"/>
</dbReference>
<feature type="non-terminal residue" evidence="5">
    <location>
        <position position="309"/>
    </location>
</feature>
<feature type="domain" description="NmrA-like" evidence="4">
    <location>
        <begin position="13"/>
        <end position="226"/>
    </location>
</feature>
<feature type="signal peptide" evidence="3">
    <location>
        <begin position="1"/>
        <end position="18"/>
    </location>
</feature>
<dbReference type="PANTHER" id="PTHR47706:SF1">
    <property type="entry name" value="CIPA-LIKE, PUTATIVE (AFU_ORTHOLOGUE AFUA_1G12460)-RELATED"/>
    <property type="match status" value="1"/>
</dbReference>
<dbReference type="InterPro" id="IPR045312">
    <property type="entry name" value="PCBER-like"/>
</dbReference>
<proteinExistence type="predicted"/>
<keyword evidence="1" id="KW-0521">NADP</keyword>
<keyword evidence="2" id="KW-0560">Oxidoreductase</keyword>
<accession>A0A9W4RJT3</accession>
<dbReference type="InterPro" id="IPR036291">
    <property type="entry name" value="NAD(P)-bd_dom_sf"/>
</dbReference>
<dbReference type="GO" id="GO:0016491">
    <property type="term" value="F:oxidoreductase activity"/>
    <property type="evidence" value="ECO:0007669"/>
    <property type="project" value="UniProtKB-KW"/>
</dbReference>
<protein>
    <recommendedName>
        <fullName evidence="4">NmrA-like domain-containing protein</fullName>
    </recommendedName>
</protein>
<dbReference type="Proteomes" id="UP001152533">
    <property type="component" value="Unassembled WGS sequence"/>
</dbReference>
<dbReference type="SUPFAM" id="SSF51735">
    <property type="entry name" value="NAD(P)-binding Rossmann-fold domains"/>
    <property type="match status" value="1"/>
</dbReference>
<dbReference type="CDD" id="cd05259">
    <property type="entry name" value="PCBER_SDR_a"/>
    <property type="match status" value="1"/>
</dbReference>
<name>A0A9W4RJT3_9PEZI</name>
<gene>
    <name evidence="5" type="ORF">CGXH109_LOCUS11661</name>
</gene>
<dbReference type="PANTHER" id="PTHR47706">
    <property type="entry name" value="NMRA-LIKE FAMILY PROTEIN"/>
    <property type="match status" value="1"/>
</dbReference>
<dbReference type="AlphaFoldDB" id="A0A9W4RJT3"/>
<dbReference type="InterPro" id="IPR051609">
    <property type="entry name" value="NmrA/Isoflavone_reductase-like"/>
</dbReference>
<keyword evidence="6" id="KW-1185">Reference proteome</keyword>
<evidence type="ECO:0000256" key="3">
    <source>
        <dbReference type="SAM" id="SignalP"/>
    </source>
</evidence>
<keyword evidence="3" id="KW-0732">Signal</keyword>
<feature type="chain" id="PRO_5040830600" description="NmrA-like domain-containing protein" evidence="3">
    <location>
        <begin position="19"/>
        <end position="309"/>
    </location>
</feature>
<dbReference type="InterPro" id="IPR008030">
    <property type="entry name" value="NmrA-like"/>
</dbReference>
<reference evidence="5" key="1">
    <citation type="submission" date="2022-08" db="EMBL/GenBank/DDBJ databases">
        <authorList>
            <person name="Giroux E."/>
            <person name="Giroux E."/>
        </authorList>
    </citation>
    <scope>NUCLEOTIDE SEQUENCE</scope>
    <source>
        <strain evidence="5">H1091258</strain>
    </source>
</reference>
<evidence type="ECO:0000259" key="4">
    <source>
        <dbReference type="Pfam" id="PF05368"/>
    </source>
</evidence>
<dbReference type="EMBL" id="CAMGZC010000044">
    <property type="protein sequence ID" value="CAI0642187.1"/>
    <property type="molecule type" value="Genomic_DNA"/>
</dbReference>